<feature type="domain" description="DUF4130" evidence="1">
    <location>
        <begin position="85"/>
        <end position="247"/>
    </location>
</feature>
<keyword evidence="3" id="KW-1185">Reference proteome</keyword>
<name>B9LZ09_GEODF</name>
<dbReference type="HOGENOM" id="CLU_068835_1_0_7"/>
<dbReference type="EMBL" id="CP001390">
    <property type="protein sequence ID" value="ACM18741.1"/>
    <property type="molecule type" value="Genomic_DNA"/>
</dbReference>
<dbReference type="STRING" id="316067.Geob_0372"/>
<sequence length="249" mass="28840">MMGGDYCYDGSDAGLLTLLADIVPRGIEPRTIGVEPPQQEDLFAAPVLVATDQELAERFWVELTRRLPPVSLEQLHRAWYADHPGRELVICRFMLLVWREGGRAGAMLAHPYVVPLWKLAQQVGREAHRYLGFVRFQETTSGYYYASLEPDHRVLSLIAGHFADRFRDQHWVIHDVRHGEGIVYDCTRRRWLLLPMMTEGDPELTPAEETFQRLWRSYFAVLAIGERENLAMQQGKVPLKVRPWLVEFR</sequence>
<dbReference type="NCBIfam" id="TIGR03915">
    <property type="entry name" value="SAM_7_link_chp"/>
    <property type="match status" value="1"/>
</dbReference>
<dbReference type="RefSeq" id="WP_012645470.1">
    <property type="nucleotide sequence ID" value="NC_011979.1"/>
</dbReference>
<dbReference type="eggNOG" id="ENOG5030S3R">
    <property type="taxonomic scope" value="Bacteria"/>
</dbReference>
<evidence type="ECO:0000313" key="3">
    <source>
        <dbReference type="Proteomes" id="UP000007721"/>
    </source>
</evidence>
<dbReference type="InterPro" id="IPR023875">
    <property type="entry name" value="DNA_repair_put"/>
</dbReference>
<proteinExistence type="predicted"/>
<gene>
    <name evidence="2" type="ordered locus">Geob_0372</name>
</gene>
<reference evidence="2 3" key="1">
    <citation type="submission" date="2009-01" db="EMBL/GenBank/DDBJ databases">
        <title>Complete sequence of Geobacter sp. FRC-32.</title>
        <authorList>
            <consortium name="US DOE Joint Genome Institute"/>
            <person name="Lucas S."/>
            <person name="Copeland A."/>
            <person name="Lapidus A."/>
            <person name="Glavina del Rio T."/>
            <person name="Dalin E."/>
            <person name="Tice H."/>
            <person name="Bruce D."/>
            <person name="Goodwin L."/>
            <person name="Pitluck S."/>
            <person name="Saunders E."/>
            <person name="Brettin T."/>
            <person name="Detter J.C."/>
            <person name="Han C."/>
            <person name="Larimer F."/>
            <person name="Land M."/>
            <person name="Hauser L."/>
            <person name="Kyrpides N."/>
            <person name="Ovchinnikova G."/>
            <person name="Kostka J."/>
            <person name="Richardson P."/>
        </authorList>
    </citation>
    <scope>NUCLEOTIDE SEQUENCE [LARGE SCALE GENOMIC DNA]</scope>
    <source>
        <strain evidence="3">DSM 22248 / JCM 15807 / FRC-32</strain>
    </source>
</reference>
<accession>B9LZ09</accession>
<protein>
    <recommendedName>
        <fullName evidence="1">DUF4130 domain-containing protein</fullName>
    </recommendedName>
</protein>
<evidence type="ECO:0000313" key="2">
    <source>
        <dbReference type="EMBL" id="ACM18741.1"/>
    </source>
</evidence>
<dbReference type="AlphaFoldDB" id="B9LZ09"/>
<evidence type="ECO:0000259" key="1">
    <source>
        <dbReference type="Pfam" id="PF13566"/>
    </source>
</evidence>
<dbReference type="InterPro" id="IPR025404">
    <property type="entry name" value="DUF4130"/>
</dbReference>
<dbReference type="Proteomes" id="UP000007721">
    <property type="component" value="Chromosome"/>
</dbReference>
<dbReference type="KEGG" id="geo:Geob_0372"/>
<organism evidence="2 3">
    <name type="scientific">Geotalea daltonii (strain DSM 22248 / JCM 15807 / FRC-32)</name>
    <name type="common">Geobacter daltonii</name>
    <dbReference type="NCBI Taxonomy" id="316067"/>
    <lineage>
        <taxon>Bacteria</taxon>
        <taxon>Pseudomonadati</taxon>
        <taxon>Thermodesulfobacteriota</taxon>
        <taxon>Desulfuromonadia</taxon>
        <taxon>Geobacterales</taxon>
        <taxon>Geobacteraceae</taxon>
        <taxon>Geotalea</taxon>
    </lineage>
</organism>
<dbReference type="Pfam" id="PF13566">
    <property type="entry name" value="DUF4130"/>
    <property type="match status" value="1"/>
</dbReference>